<dbReference type="Proteomes" id="UP000224974">
    <property type="component" value="Unassembled WGS sequence"/>
</dbReference>
<dbReference type="AlphaFoldDB" id="A0A2C6DIZ1"/>
<evidence type="ECO:0000313" key="4">
    <source>
        <dbReference type="Proteomes" id="UP000373449"/>
    </source>
</evidence>
<name>A0A2C6DIZ1_9GAMM</name>
<dbReference type="EMBL" id="PDDX01000001">
    <property type="protein sequence ID" value="PHI28771.1"/>
    <property type="molecule type" value="Genomic_DNA"/>
</dbReference>
<dbReference type="OrthoDB" id="9783238at2"/>
<evidence type="ECO:0000313" key="2">
    <source>
        <dbReference type="EMBL" id="VFS46825.1"/>
    </source>
</evidence>
<gene>
    <name evidence="1" type="ORF">CRN84_05290</name>
    <name evidence="2" type="ORF">NCTC12282_01755</name>
</gene>
<dbReference type="EMBL" id="CAADJA010000002">
    <property type="protein sequence ID" value="VFS46825.1"/>
    <property type="molecule type" value="Genomic_DNA"/>
</dbReference>
<keyword evidence="3" id="KW-1185">Reference proteome</keyword>
<evidence type="ECO:0000313" key="3">
    <source>
        <dbReference type="Proteomes" id="UP000224974"/>
    </source>
</evidence>
<protein>
    <submittedName>
        <fullName evidence="2">Transposase and inactivated derivatives</fullName>
    </submittedName>
</protein>
<dbReference type="RefSeq" id="WP_029095102.1">
    <property type="nucleotide sequence ID" value="NZ_BRLG01000019.1"/>
</dbReference>
<reference evidence="3" key="1">
    <citation type="submission" date="2017-09" db="EMBL/GenBank/DDBJ databases">
        <title>FDA dAtabase for Regulatory Grade micrObial Sequences (FDA-ARGOS): Supporting development and validation of Infectious Disease Dx tests.</title>
        <authorList>
            <person name="Minogue T."/>
            <person name="Wolcott M."/>
            <person name="Wasieloski L."/>
            <person name="Aguilar W."/>
            <person name="Moore D."/>
            <person name="Tallon L."/>
            <person name="Sadzewicz L."/>
            <person name="Ott S."/>
            <person name="Zhao X."/>
            <person name="Nagaraj S."/>
            <person name="Vavikolanu K."/>
            <person name="Aluvathingal J."/>
            <person name="Nadendla S."/>
            <person name="Sichtig H."/>
        </authorList>
    </citation>
    <scope>NUCLEOTIDE SEQUENCE [LARGE SCALE GENOMIC DNA]</scope>
    <source>
        <strain evidence="3">FDAARGOS_387</strain>
    </source>
</reference>
<reference evidence="1" key="2">
    <citation type="submission" date="2017-09" db="EMBL/GenBank/DDBJ databases">
        <title>FDA dAtabase for Regulatory Grade micrObial Sequences (FDA-ARGOS): Supporting development and validation of Infectious Disease Dx tests.</title>
        <authorList>
            <person name="Minogue T."/>
            <person name="Wolcott M."/>
            <person name="Wasieloski L."/>
            <person name="Aguilar W."/>
            <person name="Moore D."/>
            <person name="Tallon L.J."/>
            <person name="Sadzewicz L."/>
            <person name="Ott S."/>
            <person name="Zhao X."/>
            <person name="Nagaraj S."/>
            <person name="Vavikolanu K."/>
            <person name="Aluvathingal J."/>
            <person name="Nadendla S."/>
            <person name="Sichtig H."/>
        </authorList>
    </citation>
    <scope>NUCLEOTIDE SEQUENCE</scope>
    <source>
        <strain evidence="1">FDAARGOS_387</strain>
    </source>
</reference>
<dbReference type="Proteomes" id="UP000373449">
    <property type="component" value="Unassembled WGS sequence"/>
</dbReference>
<sequence length="94" mass="10706">MKIWRPLCHHCGVQGHAKKNGLALSGLQRYFCTACKKTFQTQYIYAGNTQEIERQVQRLSNEGHPPEYIARLLKVGIKMVNKCLTPDEAMAESK</sequence>
<evidence type="ECO:0000313" key="1">
    <source>
        <dbReference type="EMBL" id="PHI28771.1"/>
    </source>
</evidence>
<accession>A0A2C6DIZ1</accession>
<reference evidence="2 4" key="3">
    <citation type="submission" date="2019-03" db="EMBL/GenBank/DDBJ databases">
        <authorList>
            <consortium name="Pathogen Informatics"/>
        </authorList>
    </citation>
    <scope>NUCLEOTIDE SEQUENCE [LARGE SCALE GENOMIC DNA]</scope>
    <source>
        <strain evidence="2 4">NCTC12282</strain>
    </source>
</reference>
<organism evidence="1 3">
    <name type="scientific">Budvicia aquatica</name>
    <dbReference type="NCBI Taxonomy" id="82979"/>
    <lineage>
        <taxon>Bacteria</taxon>
        <taxon>Pseudomonadati</taxon>
        <taxon>Pseudomonadota</taxon>
        <taxon>Gammaproteobacteria</taxon>
        <taxon>Enterobacterales</taxon>
        <taxon>Budviciaceae</taxon>
        <taxon>Budvicia</taxon>
    </lineage>
</organism>
<proteinExistence type="predicted"/>